<organism evidence="3 4">
    <name type="scientific">Dolichospermum flos-aquae CCAP 1403/13F</name>
    <dbReference type="NCBI Taxonomy" id="315271"/>
    <lineage>
        <taxon>Bacteria</taxon>
        <taxon>Bacillati</taxon>
        <taxon>Cyanobacteriota</taxon>
        <taxon>Cyanophyceae</taxon>
        <taxon>Nostocales</taxon>
        <taxon>Aphanizomenonaceae</taxon>
        <taxon>Dolichospermum</taxon>
    </lineage>
</organism>
<dbReference type="InterPro" id="IPR006442">
    <property type="entry name" value="Antitoxin_Phd/YefM"/>
</dbReference>
<comment type="function">
    <text evidence="2">Antitoxin component of a type II toxin-antitoxin (TA) system.</text>
</comment>
<dbReference type="Proteomes" id="UP000502433">
    <property type="component" value="Chromosome"/>
</dbReference>
<evidence type="ECO:0000256" key="1">
    <source>
        <dbReference type="ARBA" id="ARBA00009981"/>
    </source>
</evidence>
<dbReference type="Pfam" id="PF02604">
    <property type="entry name" value="PhdYeFM_antitox"/>
    <property type="match status" value="1"/>
</dbReference>
<gene>
    <name evidence="3" type="ORF">HGD76_12110</name>
</gene>
<evidence type="ECO:0000313" key="4">
    <source>
        <dbReference type="Proteomes" id="UP000502433"/>
    </source>
</evidence>
<reference evidence="3 4" key="2">
    <citation type="submission" date="2020-04" db="EMBL/GenBank/DDBJ databases">
        <authorList>
            <person name="Fomenkov A."/>
            <person name="Anton B.P."/>
            <person name="Roberts R.J."/>
        </authorList>
    </citation>
    <scope>NUCLEOTIDE SEQUENCE [LARGE SCALE GENOMIC DNA]</scope>
    <source>
        <strain evidence="3 4">CCAP 1403/13f</strain>
    </source>
</reference>
<protein>
    <recommendedName>
        <fullName evidence="2">Antitoxin</fullName>
    </recommendedName>
</protein>
<name>A0A6H2C7Q2_DOLFA</name>
<evidence type="ECO:0000256" key="2">
    <source>
        <dbReference type="RuleBase" id="RU362080"/>
    </source>
</evidence>
<dbReference type="Gene3D" id="3.40.1620.10">
    <property type="entry name" value="YefM-like domain"/>
    <property type="match status" value="1"/>
</dbReference>
<dbReference type="PANTHER" id="PTHR33713">
    <property type="entry name" value="ANTITOXIN YAFN-RELATED"/>
    <property type="match status" value="1"/>
</dbReference>
<dbReference type="AlphaFoldDB" id="A0A6H2C7Q2"/>
<sequence>MFSLSDIHPLSEFQRGAKMFLDKLKETQSPIVLTVNGKAAAVVQDAESYQKLIDRLELLESVTKIRQSINEFKQGEGMPLNQAFAEFKENYANAIALPHPQPAIATLNYR</sequence>
<dbReference type="NCBIfam" id="TIGR01552">
    <property type="entry name" value="phd_fam"/>
    <property type="match status" value="1"/>
</dbReference>
<dbReference type="SUPFAM" id="SSF143120">
    <property type="entry name" value="YefM-like"/>
    <property type="match status" value="1"/>
</dbReference>
<dbReference type="InterPro" id="IPR036165">
    <property type="entry name" value="YefM-like_sf"/>
</dbReference>
<dbReference type="KEGG" id="dfs:HGD76_12110"/>
<reference evidence="3 4" key="1">
    <citation type="submission" date="2020-04" db="EMBL/GenBank/DDBJ databases">
        <title>Genome-Wide Identification of 5-Methylcytosine Sites in Bacterial Genomes By High-Throughput Sequencing of MspJI Restriction Fragments.</title>
        <authorList>
            <person name="Wu V."/>
        </authorList>
    </citation>
    <scope>NUCLEOTIDE SEQUENCE [LARGE SCALE GENOMIC DNA]</scope>
    <source>
        <strain evidence="3 4">CCAP 1403/13f</strain>
    </source>
</reference>
<accession>A0A6H2C7Q2</accession>
<dbReference type="EMBL" id="CP051206">
    <property type="protein sequence ID" value="QJB47034.1"/>
    <property type="molecule type" value="Genomic_DNA"/>
</dbReference>
<dbReference type="InterPro" id="IPR051405">
    <property type="entry name" value="phD/YefM_antitoxin"/>
</dbReference>
<comment type="similarity">
    <text evidence="1 2">Belongs to the phD/YefM antitoxin family.</text>
</comment>
<evidence type="ECO:0000313" key="3">
    <source>
        <dbReference type="EMBL" id="QJB47034.1"/>
    </source>
</evidence>
<dbReference type="PANTHER" id="PTHR33713:SF11">
    <property type="entry name" value="PREVENT-HOST-DEATH FAMILY PROTEIN"/>
    <property type="match status" value="1"/>
</dbReference>
<proteinExistence type="inferred from homology"/>